<protein>
    <submittedName>
        <fullName evidence="1">Uncharacterized protein</fullName>
    </submittedName>
</protein>
<gene>
    <name evidence="1" type="ordered locus">SRM_00376</name>
</gene>
<evidence type="ECO:0000313" key="2">
    <source>
        <dbReference type="Proteomes" id="UP000000933"/>
    </source>
</evidence>
<dbReference type="AlphaFoldDB" id="D5H5J2"/>
<dbReference type="Proteomes" id="UP000000933">
    <property type="component" value="Chromosome"/>
</dbReference>
<organism evidence="1 2">
    <name type="scientific">Salinibacter ruber (strain M8)</name>
    <dbReference type="NCBI Taxonomy" id="761659"/>
    <lineage>
        <taxon>Bacteria</taxon>
        <taxon>Pseudomonadati</taxon>
        <taxon>Rhodothermota</taxon>
        <taxon>Rhodothermia</taxon>
        <taxon>Rhodothermales</taxon>
        <taxon>Salinibacteraceae</taxon>
        <taxon>Salinibacter</taxon>
    </lineage>
</organism>
<evidence type="ECO:0000313" key="1">
    <source>
        <dbReference type="EMBL" id="CBH23297.1"/>
    </source>
</evidence>
<proteinExistence type="predicted"/>
<accession>D5H5J2</accession>
<name>D5H5J2_SALRM</name>
<dbReference type="EMBL" id="FP565814">
    <property type="protein sequence ID" value="CBH23297.1"/>
    <property type="molecule type" value="Genomic_DNA"/>
</dbReference>
<reference evidence="2" key="2">
    <citation type="submission" date="2010-04" db="EMBL/GenBank/DDBJ databases">
        <title>Genome sequence of Salinibacter ruber M8.</title>
        <authorList>
            <consortium name="Genoscope"/>
        </authorList>
    </citation>
    <scope>NUCLEOTIDE SEQUENCE [LARGE SCALE GENOMIC DNA]</scope>
    <source>
        <strain evidence="2">M8</strain>
    </source>
</reference>
<sequence length="48" mass="5487">MTAVYYCYCFTAKTLPQRRCVEVVRERSFVNSSIRVRLVCGTVESHGA</sequence>
<dbReference type="HOGENOM" id="CLU_3157633_0_0_10"/>
<dbReference type="KEGG" id="srm:SRM_00376"/>
<reference evidence="1 2" key="1">
    <citation type="journal article" date="2010" name="ISME J.">
        <title>Fine-scale evolution: genomic, phenotypic and ecological differentiation in two coexisting Salinibacter ruber strains.</title>
        <authorList>
            <person name="Pena A."/>
            <person name="Teeling H."/>
            <person name="Huerta-Cepas J."/>
            <person name="Santos F."/>
            <person name="Yarza P."/>
            <person name="Brito-Echeverria J."/>
            <person name="Lucio M."/>
            <person name="Schmitt-Kopplin P."/>
            <person name="Meseguer I."/>
            <person name="Schenowitz C."/>
            <person name="Dossat C."/>
            <person name="Barbe V."/>
            <person name="Dopazo J."/>
            <person name="Rossello-Mora R."/>
            <person name="Schuler M."/>
            <person name="Glockner F.O."/>
            <person name="Amann R."/>
            <person name="Gabaldon T."/>
            <person name="Anton J."/>
        </authorList>
    </citation>
    <scope>NUCLEOTIDE SEQUENCE [LARGE SCALE GENOMIC DNA]</scope>
    <source>
        <strain evidence="1 2">M8</strain>
    </source>
</reference>